<organism evidence="1 2">
    <name type="scientific">Vibrio phage Vp_R1</name>
    <dbReference type="NCBI Taxonomy" id="2059867"/>
    <lineage>
        <taxon>Viruses</taxon>
        <taxon>Duplodnaviria</taxon>
        <taxon>Heunggongvirae</taxon>
        <taxon>Uroviricota</taxon>
        <taxon>Caudoviricetes</taxon>
        <taxon>Grimontviridae</taxon>
        <taxon>Dalianvirus</taxon>
        <taxon>Dalianvirus R1</taxon>
    </lineage>
</organism>
<name>A0A2H5BQH9_9CAUD</name>
<sequence>MIDIVYEANPNDPRDRCSSCYRVPNEGDKVIMIGEFTLCKGCVESSLLKM</sequence>
<evidence type="ECO:0000313" key="2">
    <source>
        <dbReference type="Proteomes" id="UP000240283"/>
    </source>
</evidence>
<proteinExistence type="predicted"/>
<dbReference type="Proteomes" id="UP000240283">
    <property type="component" value="Segment"/>
</dbReference>
<evidence type="ECO:0000313" key="1">
    <source>
        <dbReference type="EMBL" id="AUG88406.1"/>
    </source>
</evidence>
<reference evidence="1 2" key="1">
    <citation type="submission" date="2017-12" db="EMBL/GenBank/DDBJ databases">
        <title>Genomic analysis of a novel phage Vp_R1 lytic to Vibrio parahaemolyticus.</title>
        <authorList>
            <person name="Ren H."/>
            <person name="Li Z."/>
        </authorList>
    </citation>
    <scope>NUCLEOTIDE SEQUENCE [LARGE SCALE GENOMIC DNA]</scope>
</reference>
<accession>A0A2H5BQH9</accession>
<gene>
    <name evidence="1" type="ORF">VPR_042</name>
</gene>
<keyword evidence="2" id="KW-1185">Reference proteome</keyword>
<dbReference type="EMBL" id="MG603697">
    <property type="protein sequence ID" value="AUG88406.1"/>
    <property type="molecule type" value="Genomic_DNA"/>
</dbReference>
<protein>
    <submittedName>
        <fullName evidence="1">Uncharacterized protein</fullName>
    </submittedName>
</protein>